<dbReference type="PANTHER" id="PTHR24366">
    <property type="entry name" value="IG(IMMUNOGLOBULIN) AND LRR(LEUCINE RICH REPEAT) DOMAINS"/>
    <property type="match status" value="1"/>
</dbReference>
<dbReference type="PANTHER" id="PTHR24366:SF96">
    <property type="entry name" value="LEUCINE RICH REPEAT CONTAINING 53"/>
    <property type="match status" value="1"/>
</dbReference>
<dbReference type="EMBL" id="BLKM01000575">
    <property type="protein sequence ID" value="GFG35759.1"/>
    <property type="molecule type" value="Genomic_DNA"/>
</dbReference>
<feature type="chain" id="PRO_5027000122" description="LRRCT domain-containing protein" evidence="4">
    <location>
        <begin position="22"/>
        <end position="455"/>
    </location>
</feature>
<proteinExistence type="predicted"/>
<keyword evidence="3" id="KW-0472">Membrane</keyword>
<dbReference type="OrthoDB" id="635273at2759"/>
<evidence type="ECO:0000256" key="2">
    <source>
        <dbReference type="ARBA" id="ARBA00022737"/>
    </source>
</evidence>
<reference evidence="6" key="1">
    <citation type="submission" date="2020-01" db="EMBL/GenBank/DDBJ databases">
        <title>Draft genome sequence of the Termite Coptotermes fromosanus.</title>
        <authorList>
            <person name="Itakura S."/>
            <person name="Yosikawa Y."/>
            <person name="Umezawa K."/>
        </authorList>
    </citation>
    <scope>NUCLEOTIDE SEQUENCE [LARGE SCALE GENOMIC DNA]</scope>
</reference>
<dbReference type="Gene3D" id="3.80.10.10">
    <property type="entry name" value="Ribonuclease Inhibitor"/>
    <property type="match status" value="2"/>
</dbReference>
<dbReference type="SUPFAM" id="SSF52058">
    <property type="entry name" value="L domain-like"/>
    <property type="match status" value="1"/>
</dbReference>
<dbReference type="Proteomes" id="UP000502823">
    <property type="component" value="Unassembled WGS sequence"/>
</dbReference>
<keyword evidence="4" id="KW-0732">Signal</keyword>
<dbReference type="Pfam" id="PF13855">
    <property type="entry name" value="LRR_8"/>
    <property type="match status" value="3"/>
</dbReference>
<dbReference type="PROSITE" id="PS51450">
    <property type="entry name" value="LRR"/>
    <property type="match status" value="1"/>
</dbReference>
<dbReference type="InterPro" id="IPR001611">
    <property type="entry name" value="Leu-rich_rpt"/>
</dbReference>
<evidence type="ECO:0000256" key="4">
    <source>
        <dbReference type="SAM" id="SignalP"/>
    </source>
</evidence>
<evidence type="ECO:0008006" key="7">
    <source>
        <dbReference type="Google" id="ProtNLM"/>
    </source>
</evidence>
<sequence>MNIKAVLFYITCAVLFADSSGDVELCLKCVCDKKVLIKPLYTVSCSHLGLQDTFRNVGQWPEYSQQQETRMAVNFDWNDIKHLKKFPNIPGIVSLSFRHNKMTEIQGSAFVKLDNLKVLDLSYNQLTAEGVQADVFRGPYSSQRYNPLGIAVLDLGSNQIHALSPHSFEHLPNLMELRLNNNPLKVLSPATVMALSSPESLQTLDLSYTGLSDLPETFVQLSSVRHKLQFLYVNGNRFSHVPQTLAALGDSLQKLNLNDNPIPELDEDSFRGLLLLRELNISAMSHLGRIGPSTFTHLRSLEILFCSYNHNLTEIDEEAFGYGVIDWTLKELHLQSNALHTLPAQLAPWKELDVVDVRDNPWHCDCDMDWFISDLLPILENTNPDFVLALQSPPKHIWDRSSVLRSAFDAVGIVLLISVAVLIVFYHIKCRRSVTHSTQTQVTPNIRYMKANTEA</sequence>
<keyword evidence="3" id="KW-1133">Transmembrane helix</keyword>
<dbReference type="InParanoid" id="A0A6L2PT81"/>
<name>A0A6L2PT81_COPFO</name>
<comment type="caution">
    <text evidence="5">The sequence shown here is derived from an EMBL/GenBank/DDBJ whole genome shotgun (WGS) entry which is preliminary data.</text>
</comment>
<evidence type="ECO:0000313" key="6">
    <source>
        <dbReference type="Proteomes" id="UP000502823"/>
    </source>
</evidence>
<protein>
    <recommendedName>
        <fullName evidence="7">LRRCT domain-containing protein</fullName>
    </recommendedName>
</protein>
<evidence type="ECO:0000256" key="3">
    <source>
        <dbReference type="SAM" id="Phobius"/>
    </source>
</evidence>
<keyword evidence="1" id="KW-0433">Leucine-rich repeat</keyword>
<feature type="signal peptide" evidence="4">
    <location>
        <begin position="1"/>
        <end position="21"/>
    </location>
</feature>
<evidence type="ECO:0000256" key="1">
    <source>
        <dbReference type="ARBA" id="ARBA00022614"/>
    </source>
</evidence>
<feature type="transmembrane region" description="Helical" evidence="3">
    <location>
        <begin position="410"/>
        <end position="428"/>
    </location>
</feature>
<gene>
    <name evidence="5" type="ORF">Cfor_05204</name>
</gene>
<dbReference type="Pfam" id="PF00560">
    <property type="entry name" value="LRR_1"/>
    <property type="match status" value="1"/>
</dbReference>
<keyword evidence="6" id="KW-1185">Reference proteome</keyword>
<keyword evidence="2" id="KW-0677">Repeat</keyword>
<dbReference type="InterPro" id="IPR003591">
    <property type="entry name" value="Leu-rich_rpt_typical-subtyp"/>
</dbReference>
<dbReference type="AlphaFoldDB" id="A0A6L2PT81"/>
<accession>A0A6L2PT81</accession>
<keyword evidence="3" id="KW-0812">Transmembrane</keyword>
<dbReference type="SMART" id="SM00369">
    <property type="entry name" value="LRR_TYP"/>
    <property type="match status" value="8"/>
</dbReference>
<evidence type="ECO:0000313" key="5">
    <source>
        <dbReference type="EMBL" id="GFG35759.1"/>
    </source>
</evidence>
<dbReference type="InterPro" id="IPR032675">
    <property type="entry name" value="LRR_dom_sf"/>
</dbReference>
<organism evidence="5 6">
    <name type="scientific">Coptotermes formosanus</name>
    <name type="common">Formosan subterranean termite</name>
    <dbReference type="NCBI Taxonomy" id="36987"/>
    <lineage>
        <taxon>Eukaryota</taxon>
        <taxon>Metazoa</taxon>
        <taxon>Ecdysozoa</taxon>
        <taxon>Arthropoda</taxon>
        <taxon>Hexapoda</taxon>
        <taxon>Insecta</taxon>
        <taxon>Pterygota</taxon>
        <taxon>Neoptera</taxon>
        <taxon>Polyneoptera</taxon>
        <taxon>Dictyoptera</taxon>
        <taxon>Blattodea</taxon>
        <taxon>Blattoidea</taxon>
        <taxon>Termitoidae</taxon>
        <taxon>Rhinotermitidae</taxon>
        <taxon>Coptotermes</taxon>
    </lineage>
</organism>